<feature type="transmembrane region" description="Helical" evidence="8">
    <location>
        <begin position="207"/>
        <end position="229"/>
    </location>
</feature>
<dbReference type="PANTHER" id="PTHR45651:SF11">
    <property type="entry name" value="CYCLIC NUCLEOTIDE-GATED ION CHANNEL 20, CHLOROPLASTIC-RELATED"/>
    <property type="match status" value="1"/>
</dbReference>
<dbReference type="STRING" id="981085.W9RL33"/>
<evidence type="ECO:0000313" key="10">
    <source>
        <dbReference type="EMBL" id="EXB80257.1"/>
    </source>
</evidence>
<feature type="domain" description="Ion transport" evidence="9">
    <location>
        <begin position="216"/>
        <end position="495"/>
    </location>
</feature>
<feature type="transmembrane region" description="Helical" evidence="8">
    <location>
        <begin position="335"/>
        <end position="359"/>
    </location>
</feature>
<sequence>MAGERDETPMLSDCHPRSLDEHVDSQFRRSVPWTRSASLSIDMPSMESHERETNLVGHTGPLRSQRTPFVAMSGPLSSNRRADNLVFRPSQVAKPQKEATPRIEKFPSISGMNQNDWADDNFGKKNDHLLRSGQLGMCNDPYCTTCPSYYHYQPIPQKHPKGSGIFDPHFHNALYGDAKGWARRFFSFLSPYIPGIMNPHAKVVQQWNQFFVISCLIAIFVDPLFFFVLKVEKFRLAYVSPESRVVGAGELVDHPKRIALNYLQGYFFVDFFVVLPLPQIIILLVLPNHLGSSGANYAKNLLRAAILVQYMPRLCRFLPLLAGQSPSGFIFESAWVNFIINLLTFVLSGHVVGSGWYLFGLQRVNQCLRDACHSSGNKVLCKYIDCGHGDNYKNASDLAMQNTWKSNANAAACFSDGFPYGIYDKVVLLTTKGSVITRYIYSLFWGFQQISTLAGNQTPSYFVWEVLFTMAIIGLGLLLFALLIGNMQNFLQALGRRRLEMSLRRRDVEQWMSHRRLPEELRRRVRQAERYNWAATRGVNEEMLFENLPEDLQRDIRRHLFKFIKKVRIFALMDDPIIDAVCEKLRQKTYIKGSKILYQDAKKIRIPGKRLLSNRTVVCLTNVEAFSLRAADLEEVTSLYSRLLRNPRVQGAIRYESPYWRNLAASCIQVAWRYRRKCLSRADTSQSNQSPSK</sequence>
<feature type="transmembrane region" description="Helical" evidence="8">
    <location>
        <begin position="461"/>
        <end position="484"/>
    </location>
</feature>
<evidence type="ECO:0000256" key="2">
    <source>
        <dbReference type="ARBA" id="ARBA00022692"/>
    </source>
</evidence>
<keyword evidence="4 8" id="KW-0472">Membrane</keyword>
<organism evidence="10 11">
    <name type="scientific">Morus notabilis</name>
    <dbReference type="NCBI Taxonomy" id="981085"/>
    <lineage>
        <taxon>Eukaryota</taxon>
        <taxon>Viridiplantae</taxon>
        <taxon>Streptophyta</taxon>
        <taxon>Embryophyta</taxon>
        <taxon>Tracheophyta</taxon>
        <taxon>Spermatophyta</taxon>
        <taxon>Magnoliopsida</taxon>
        <taxon>eudicotyledons</taxon>
        <taxon>Gunneridae</taxon>
        <taxon>Pentapetalae</taxon>
        <taxon>rosids</taxon>
        <taxon>fabids</taxon>
        <taxon>Rosales</taxon>
        <taxon>Moraceae</taxon>
        <taxon>Moreae</taxon>
        <taxon>Morus</taxon>
    </lineage>
</organism>
<dbReference type="PANTHER" id="PTHR45651">
    <property type="entry name" value="CYCLIC NUCLEOTIDE-GATED ION CHANNEL 15-RELATED-RELATED"/>
    <property type="match status" value="1"/>
</dbReference>
<keyword evidence="5" id="KW-0406">Ion transport</keyword>
<evidence type="ECO:0000256" key="3">
    <source>
        <dbReference type="ARBA" id="ARBA00022989"/>
    </source>
</evidence>
<dbReference type="InterPro" id="IPR018490">
    <property type="entry name" value="cNMP-bd_dom_sf"/>
</dbReference>
<gene>
    <name evidence="10" type="ORF">L484_025111</name>
</gene>
<evidence type="ECO:0000256" key="8">
    <source>
        <dbReference type="SAM" id="Phobius"/>
    </source>
</evidence>
<evidence type="ECO:0000256" key="7">
    <source>
        <dbReference type="SAM" id="MobiDB-lite"/>
    </source>
</evidence>
<dbReference type="GO" id="GO:0005216">
    <property type="term" value="F:monoatomic ion channel activity"/>
    <property type="evidence" value="ECO:0007669"/>
    <property type="project" value="InterPro"/>
</dbReference>
<dbReference type="eggNOG" id="KOG0498">
    <property type="taxonomic scope" value="Eukaryota"/>
</dbReference>
<name>W9RL33_9ROSA</name>
<evidence type="ECO:0000256" key="5">
    <source>
        <dbReference type="ARBA" id="ARBA00023286"/>
    </source>
</evidence>
<reference evidence="11" key="1">
    <citation type="submission" date="2013-01" db="EMBL/GenBank/DDBJ databases">
        <title>Draft Genome Sequence of a Mulberry Tree, Morus notabilis C.K. Schneid.</title>
        <authorList>
            <person name="He N."/>
            <person name="Zhao S."/>
        </authorList>
    </citation>
    <scope>NUCLEOTIDE SEQUENCE</scope>
</reference>
<dbReference type="Pfam" id="PF00520">
    <property type="entry name" value="Ion_trans"/>
    <property type="match status" value="1"/>
</dbReference>
<dbReference type="GO" id="GO:0016020">
    <property type="term" value="C:membrane"/>
    <property type="evidence" value="ECO:0007669"/>
    <property type="project" value="UniProtKB-SubCell"/>
</dbReference>
<protein>
    <submittedName>
        <fullName evidence="10">Putative cyclic nucleotide-gated ion channel 20</fullName>
    </submittedName>
</protein>
<feature type="transmembrane region" description="Helical" evidence="8">
    <location>
        <begin position="266"/>
        <end position="286"/>
    </location>
</feature>
<keyword evidence="6" id="KW-0407">Ion channel</keyword>
<evidence type="ECO:0000256" key="6">
    <source>
        <dbReference type="ARBA" id="ARBA00023303"/>
    </source>
</evidence>
<dbReference type="EMBL" id="KE344806">
    <property type="protein sequence ID" value="EXB80257.1"/>
    <property type="molecule type" value="Genomic_DNA"/>
</dbReference>
<keyword evidence="5" id="KW-1071">Ligand-gated ion channel</keyword>
<dbReference type="InterPro" id="IPR005821">
    <property type="entry name" value="Ion_trans_dom"/>
</dbReference>
<evidence type="ECO:0000259" key="9">
    <source>
        <dbReference type="Pfam" id="PF00520"/>
    </source>
</evidence>
<comment type="subcellular location">
    <subcellularLocation>
        <location evidence="1">Membrane</location>
        <topology evidence="1">Multi-pass membrane protein</topology>
    </subcellularLocation>
</comment>
<dbReference type="Gene3D" id="1.10.287.70">
    <property type="match status" value="1"/>
</dbReference>
<keyword evidence="2 8" id="KW-0812">Transmembrane</keyword>
<keyword evidence="3 8" id="KW-1133">Transmembrane helix</keyword>
<evidence type="ECO:0000313" key="11">
    <source>
        <dbReference type="Proteomes" id="UP000030645"/>
    </source>
</evidence>
<evidence type="ECO:0000256" key="1">
    <source>
        <dbReference type="ARBA" id="ARBA00004141"/>
    </source>
</evidence>
<feature type="region of interest" description="Disordered" evidence="7">
    <location>
        <begin position="45"/>
        <end position="75"/>
    </location>
</feature>
<dbReference type="SUPFAM" id="SSF51206">
    <property type="entry name" value="cAMP-binding domain-like"/>
    <property type="match status" value="1"/>
</dbReference>
<accession>W9RL33</accession>
<dbReference type="Gene3D" id="1.10.287.630">
    <property type="entry name" value="Helix hairpin bin"/>
    <property type="match status" value="1"/>
</dbReference>
<dbReference type="Proteomes" id="UP000030645">
    <property type="component" value="Unassembled WGS sequence"/>
</dbReference>
<dbReference type="AlphaFoldDB" id="W9RL33"/>
<dbReference type="SUPFAM" id="SSF81324">
    <property type="entry name" value="Voltage-gated potassium channels"/>
    <property type="match status" value="1"/>
</dbReference>
<keyword evidence="11" id="KW-1185">Reference proteome</keyword>
<proteinExistence type="predicted"/>
<keyword evidence="5" id="KW-0813">Transport</keyword>
<evidence type="ECO:0000256" key="4">
    <source>
        <dbReference type="ARBA" id="ARBA00023136"/>
    </source>
</evidence>